<dbReference type="InterPro" id="IPR036852">
    <property type="entry name" value="Peptidase_S8/S53_dom_sf"/>
</dbReference>
<evidence type="ECO:0000259" key="31">
    <source>
        <dbReference type="Pfam" id="PF23090"/>
    </source>
</evidence>
<keyword evidence="14" id="KW-0106">Calcium</keyword>
<evidence type="ECO:0000256" key="24">
    <source>
        <dbReference type="ARBA" id="ARBA00066596"/>
    </source>
</evidence>
<sequence length="1004" mass="113332">MVNVKFSSRIVKNEYIVGFNGYYKRYARLKFIEAALNKSGVQNWKVLERNNPASDFPSDFDVVILEDTDQLNGLDALTDHPSIRRVTPQRMVQRTLKFVNLTESVNCSKPLCNYSTWQSRRFKRSSLSVEPEFWQSTGRHTSRRLLRAIPRQITTILQADVLWSMGISGHGVKVAVFDTGLAKTHPHFKKIKERTNWTNEKTLDDGLGHGTFVAGVIASQKECLGFAPDAELHIFRVFTNNQVSYTSWFLDAFNYAILKKISVLNLSIGGPDFMDYPFVDKVWELTANKVIMVSAIGNDGPLYGTLNNPADQMDVIGVGGINFEDQIAKFSSRGMTTWELPQGYGRVKPDIVTYGSAVRGSNIKGNCRSLSGTSVASPVIAGAVTLLASGVLHRGNVINPASMKQALMASARRLPGVNMFEQGHGKLDLLKAFQILNSYKPQASLSPSYIDLSECQYMWPYCTQSLYFGAMPTIVNVTILNGMGVTGKIVGKPIWSPYIPQNGQYLDIAFTYSDLLWPWSGWLAVSISVSKSAENWEGVAQGHISVTIESPPEDEEIEPRKSTVKLSLKAKIIPTPPRHKRVLWDQFHNLRYPPGYFPRDNLKMKSDPLDWNGDHIHTNFKDMYQHLRNNGYYVEVLGSPFTCFDAVQYGTLLLVDAEEEYFPEEVAKLKRDVDNGLSLVVFADWYNVSVMRKVKFYDENTRQWWMPDTGGANVPALNDLLSSWGIALGDTVYDGTFRIGEHEMNYASGTSIVKFPEAGTLVKKSLKDQGKEILGETMETVENVPVLGLLQTTFSEKSGKVIVYGDSNCLDNSHLQKDCYWMLDGILEYTSTGHMPSIFKDNNSKILNQDIQLPQRMEGNHLHRYSKVLDNYVNSIQTRELPACPHLVWAHPIPLNTSAPTNLYKSQKLLSIGIEAQLPVWQFPILKNGRLEDTNNNDFWAWREEINENDTNLTSFPAFFLLLLLCVVIYTACRFYRYRTRPRKRKPKLKKIISNVNSGRVPAV</sequence>
<evidence type="ECO:0000256" key="15">
    <source>
        <dbReference type="ARBA" id="ARBA00022989"/>
    </source>
</evidence>
<evidence type="ECO:0000256" key="27">
    <source>
        <dbReference type="PROSITE-ProRule" id="PRU01240"/>
    </source>
</evidence>
<dbReference type="InterPro" id="IPR023828">
    <property type="entry name" value="Peptidase_S8_Ser-AS"/>
</dbReference>
<keyword evidence="21" id="KW-0325">Glycoprotein</keyword>
<evidence type="ECO:0000256" key="21">
    <source>
        <dbReference type="ARBA" id="ARBA00023180"/>
    </source>
</evidence>
<evidence type="ECO:0000313" key="34">
    <source>
        <dbReference type="Proteomes" id="UP001372834"/>
    </source>
</evidence>
<dbReference type="InterPro" id="IPR050131">
    <property type="entry name" value="Peptidase_S8_subtilisin-like"/>
</dbReference>
<keyword evidence="12" id="KW-0256">Endoplasmic reticulum</keyword>
<evidence type="ECO:0000256" key="9">
    <source>
        <dbReference type="ARBA" id="ARBA00022729"/>
    </source>
</evidence>
<keyword evidence="15 28" id="KW-1133">Transmembrane helix</keyword>
<dbReference type="GO" id="GO:0006508">
    <property type="term" value="P:proteolysis"/>
    <property type="evidence" value="ECO:0007669"/>
    <property type="project" value="UniProtKB-KW"/>
</dbReference>
<evidence type="ECO:0000256" key="14">
    <source>
        <dbReference type="ARBA" id="ARBA00022837"/>
    </source>
</evidence>
<evidence type="ECO:0000256" key="13">
    <source>
        <dbReference type="ARBA" id="ARBA00022825"/>
    </source>
</evidence>
<evidence type="ECO:0000256" key="28">
    <source>
        <dbReference type="SAM" id="Phobius"/>
    </source>
</evidence>
<dbReference type="Gene3D" id="3.40.50.200">
    <property type="entry name" value="Peptidase S8/S53 domain"/>
    <property type="match status" value="1"/>
</dbReference>
<feature type="domain" description="MBTPS1 fourth" evidence="31">
    <location>
        <begin position="576"/>
        <end position="843"/>
    </location>
</feature>
<comment type="catalytic activity">
    <reaction evidence="23">
        <text>Processes precursors containing basic and hydrophobic/aliphatic residues at P4 and P2, respectively, with a relatively relaxed acceptance of amino acids at P1 and P3.</text>
        <dbReference type="EC" id="3.4.21.112"/>
    </reaction>
</comment>
<keyword evidence="13 27" id="KW-0720">Serine protease</keyword>
<evidence type="ECO:0000256" key="18">
    <source>
        <dbReference type="ARBA" id="ARBA00023136"/>
    </source>
</evidence>
<feature type="transmembrane region" description="Helical" evidence="28">
    <location>
        <begin position="956"/>
        <end position="976"/>
    </location>
</feature>
<dbReference type="GO" id="GO:0004252">
    <property type="term" value="F:serine-type endopeptidase activity"/>
    <property type="evidence" value="ECO:0007669"/>
    <property type="project" value="UniProtKB-UniRule"/>
</dbReference>
<protein>
    <recommendedName>
        <fullName evidence="25">Membrane-bound transcription factor site-1 protease</fullName>
        <ecNumber evidence="24">3.4.21.112</ecNumber>
    </recommendedName>
    <alternativeName>
        <fullName evidence="26">Endopeptidase S1P</fullName>
    </alternativeName>
</protein>
<dbReference type="PROSITE" id="PS00137">
    <property type="entry name" value="SUBTILASE_HIS"/>
    <property type="match status" value="1"/>
</dbReference>
<evidence type="ECO:0000256" key="22">
    <source>
        <dbReference type="ARBA" id="ARBA00023221"/>
    </source>
</evidence>
<keyword evidence="9" id="KW-0732">Signal</keyword>
<evidence type="ECO:0000256" key="8">
    <source>
        <dbReference type="ARBA" id="ARBA00022692"/>
    </source>
</evidence>
<keyword evidence="10 27" id="KW-0378">Hydrolase</keyword>
<dbReference type="Pfam" id="PF23094">
    <property type="entry name" value="MBTPS1_3rd"/>
    <property type="match status" value="1"/>
</dbReference>
<dbReference type="PROSITE" id="PS00138">
    <property type="entry name" value="SUBTILASE_SER"/>
    <property type="match status" value="1"/>
</dbReference>
<dbReference type="Pfam" id="PF00082">
    <property type="entry name" value="Peptidase_S8"/>
    <property type="match status" value="1"/>
</dbReference>
<keyword evidence="18 28" id="KW-0472">Membrane</keyword>
<evidence type="ECO:0000256" key="19">
    <source>
        <dbReference type="ARBA" id="ARBA00023145"/>
    </source>
</evidence>
<evidence type="ECO:0000259" key="29">
    <source>
        <dbReference type="Pfam" id="PF00082"/>
    </source>
</evidence>
<keyword evidence="8 28" id="KW-0812">Transmembrane</keyword>
<evidence type="ECO:0000259" key="32">
    <source>
        <dbReference type="Pfam" id="PF23094"/>
    </source>
</evidence>
<dbReference type="PANTHER" id="PTHR43806:SF7">
    <property type="entry name" value="MEMBRANE-BOUND TRANSCRIPTION FACTOR SITE-1 PROTEASE"/>
    <property type="match status" value="1"/>
</dbReference>
<evidence type="ECO:0000256" key="2">
    <source>
        <dbReference type="ARBA" id="ARBA00004115"/>
    </source>
</evidence>
<dbReference type="Pfam" id="PF23090">
    <property type="entry name" value="MBTPS1_4th"/>
    <property type="match status" value="1"/>
</dbReference>
<dbReference type="InterPro" id="IPR034185">
    <property type="entry name" value="Site-1_peptidase_cat_dom"/>
</dbReference>
<dbReference type="InterPro" id="IPR057060">
    <property type="entry name" value="MBTPS1_3rd"/>
</dbReference>
<keyword evidence="5" id="KW-0153">Cholesterol metabolism</keyword>
<keyword evidence="19" id="KW-0865">Zymogen</keyword>
<dbReference type="GO" id="GO:0000139">
    <property type="term" value="C:Golgi membrane"/>
    <property type="evidence" value="ECO:0007669"/>
    <property type="project" value="UniProtKB-SubCell"/>
</dbReference>
<dbReference type="CDD" id="cd07479">
    <property type="entry name" value="Peptidases_S8_SKI-1_like"/>
    <property type="match status" value="1"/>
</dbReference>
<gene>
    <name evidence="33" type="primary">MBTPS1</name>
    <name evidence="33" type="ORF">RUM43_014562</name>
</gene>
<name>A0AAN8PGR6_POLSC</name>
<dbReference type="FunFam" id="3.40.50.200:FF:000008">
    <property type="entry name" value="Membrane-bound transcription factor site-1 protease preproprotein"/>
    <property type="match status" value="1"/>
</dbReference>
<dbReference type="PANTHER" id="PTHR43806">
    <property type="entry name" value="PEPTIDASE S8"/>
    <property type="match status" value="1"/>
</dbReference>
<evidence type="ECO:0000313" key="33">
    <source>
        <dbReference type="EMBL" id="KAK6630577.1"/>
    </source>
</evidence>
<evidence type="ECO:0000256" key="16">
    <source>
        <dbReference type="ARBA" id="ARBA00023034"/>
    </source>
</evidence>
<evidence type="ECO:0000256" key="17">
    <source>
        <dbReference type="ARBA" id="ARBA00023098"/>
    </source>
</evidence>
<dbReference type="InterPro" id="IPR055143">
    <property type="entry name" value="MBTP1_N"/>
</dbReference>
<evidence type="ECO:0000256" key="20">
    <source>
        <dbReference type="ARBA" id="ARBA00023166"/>
    </source>
</evidence>
<feature type="domain" description="MBTPS1 third" evidence="32">
    <location>
        <begin position="446"/>
        <end position="575"/>
    </location>
</feature>
<feature type="domain" description="Membrane-bound transcription factor site-1 protease-like N-terminal" evidence="30">
    <location>
        <begin position="10"/>
        <end position="90"/>
    </location>
</feature>
<keyword evidence="11" id="KW-0068">Autocatalytic cleavage</keyword>
<keyword evidence="7 27" id="KW-0645">Protease</keyword>
<evidence type="ECO:0000256" key="5">
    <source>
        <dbReference type="ARBA" id="ARBA00022548"/>
    </source>
</evidence>
<evidence type="ECO:0000256" key="10">
    <source>
        <dbReference type="ARBA" id="ARBA00022801"/>
    </source>
</evidence>
<dbReference type="PRINTS" id="PR00723">
    <property type="entry name" value="SUBTILISIN"/>
</dbReference>
<dbReference type="EC" id="3.4.21.112" evidence="24"/>
<dbReference type="SUPFAM" id="SSF52743">
    <property type="entry name" value="Subtilisin-like"/>
    <property type="match status" value="1"/>
</dbReference>
<dbReference type="EMBL" id="JAWJWE010000010">
    <property type="protein sequence ID" value="KAK6630577.1"/>
    <property type="molecule type" value="Genomic_DNA"/>
</dbReference>
<keyword evidence="6" id="KW-0597">Phosphoprotein</keyword>
<organism evidence="33 34">
    <name type="scientific">Polyplax serrata</name>
    <name type="common">Common mouse louse</name>
    <dbReference type="NCBI Taxonomy" id="468196"/>
    <lineage>
        <taxon>Eukaryota</taxon>
        <taxon>Metazoa</taxon>
        <taxon>Ecdysozoa</taxon>
        <taxon>Arthropoda</taxon>
        <taxon>Hexapoda</taxon>
        <taxon>Insecta</taxon>
        <taxon>Pterygota</taxon>
        <taxon>Neoptera</taxon>
        <taxon>Paraneoptera</taxon>
        <taxon>Psocodea</taxon>
        <taxon>Troctomorpha</taxon>
        <taxon>Phthiraptera</taxon>
        <taxon>Anoplura</taxon>
        <taxon>Polyplacidae</taxon>
        <taxon>Polyplax</taxon>
    </lineage>
</organism>
<evidence type="ECO:0000256" key="25">
    <source>
        <dbReference type="ARBA" id="ARBA00067283"/>
    </source>
</evidence>
<evidence type="ECO:0000256" key="11">
    <source>
        <dbReference type="ARBA" id="ARBA00022813"/>
    </source>
</evidence>
<comment type="similarity">
    <text evidence="4 27">Belongs to the peptidase S8 family.</text>
</comment>
<evidence type="ECO:0000256" key="23">
    <source>
        <dbReference type="ARBA" id="ARBA00050826"/>
    </source>
</evidence>
<dbReference type="InterPro" id="IPR022398">
    <property type="entry name" value="Peptidase_S8_His-AS"/>
</dbReference>
<comment type="subcellular location">
    <subcellularLocation>
        <location evidence="2">Endoplasmic reticulum membrane</location>
        <topology evidence="2">Single-pass type I membrane protein</topology>
    </subcellularLocation>
    <subcellularLocation>
        <location evidence="3">Golgi apparatus membrane</location>
        <topology evidence="3">Single-pass membrane protein</topology>
    </subcellularLocation>
</comment>
<evidence type="ECO:0000256" key="6">
    <source>
        <dbReference type="ARBA" id="ARBA00022553"/>
    </source>
</evidence>
<dbReference type="Proteomes" id="UP001372834">
    <property type="component" value="Unassembled WGS sequence"/>
</dbReference>
<accession>A0AAN8PGR6</accession>
<evidence type="ECO:0000256" key="7">
    <source>
        <dbReference type="ARBA" id="ARBA00022670"/>
    </source>
</evidence>
<dbReference type="PROSITE" id="PS51892">
    <property type="entry name" value="SUBTILASE"/>
    <property type="match status" value="1"/>
</dbReference>
<comment type="caution">
    <text evidence="33">The sequence shown here is derived from an EMBL/GenBank/DDBJ whole genome shotgun (WGS) entry which is preliminary data.</text>
</comment>
<keyword evidence="17" id="KW-0443">Lipid metabolism</keyword>
<dbReference type="InterPro" id="IPR000209">
    <property type="entry name" value="Peptidase_S8/S53_dom"/>
</dbReference>
<evidence type="ECO:0000256" key="3">
    <source>
        <dbReference type="ARBA" id="ARBA00004194"/>
    </source>
</evidence>
<keyword evidence="16" id="KW-0333">Golgi apparatus</keyword>
<feature type="active site" description="Charge relay system" evidence="27">
    <location>
        <position position="178"/>
    </location>
</feature>
<dbReference type="Pfam" id="PF23001">
    <property type="entry name" value="MBTP1_N"/>
    <property type="match status" value="1"/>
</dbReference>
<feature type="active site" description="Charge relay system" evidence="27">
    <location>
        <position position="209"/>
    </location>
</feature>
<evidence type="ECO:0000259" key="30">
    <source>
        <dbReference type="Pfam" id="PF23001"/>
    </source>
</evidence>
<evidence type="ECO:0000256" key="12">
    <source>
        <dbReference type="ARBA" id="ARBA00022824"/>
    </source>
</evidence>
<evidence type="ECO:0000256" key="1">
    <source>
        <dbReference type="ARBA" id="ARBA00001913"/>
    </source>
</evidence>
<feature type="active site" description="Charge relay system" evidence="27">
    <location>
        <position position="374"/>
    </location>
</feature>
<dbReference type="InterPro" id="IPR057032">
    <property type="entry name" value="MBTPS1_4th"/>
</dbReference>
<dbReference type="AlphaFoldDB" id="A0AAN8PGR6"/>
<evidence type="ECO:0000256" key="4">
    <source>
        <dbReference type="ARBA" id="ARBA00011073"/>
    </source>
</evidence>
<comment type="cofactor">
    <cofactor evidence="1">
        <name>Ca(2+)</name>
        <dbReference type="ChEBI" id="CHEBI:29108"/>
    </cofactor>
</comment>
<dbReference type="GO" id="GO:0005789">
    <property type="term" value="C:endoplasmic reticulum membrane"/>
    <property type="evidence" value="ECO:0007669"/>
    <property type="project" value="UniProtKB-SubCell"/>
</dbReference>
<feature type="domain" description="Peptidase S8/S53" evidence="29">
    <location>
        <begin position="169"/>
        <end position="425"/>
    </location>
</feature>
<dbReference type="GO" id="GO:0008203">
    <property type="term" value="P:cholesterol metabolic process"/>
    <property type="evidence" value="ECO:0007669"/>
    <property type="project" value="UniProtKB-KW"/>
</dbReference>
<keyword evidence="22" id="KW-0753">Steroid metabolism</keyword>
<proteinExistence type="inferred from homology"/>
<keyword evidence="20" id="KW-1207">Sterol metabolism</keyword>
<dbReference type="InterPro" id="IPR015500">
    <property type="entry name" value="Peptidase_S8_subtilisin-rel"/>
</dbReference>
<reference evidence="33 34" key="1">
    <citation type="submission" date="2023-10" db="EMBL/GenBank/DDBJ databases">
        <title>Genomes of two closely related lineages of the louse Polyplax serrata with different host specificities.</title>
        <authorList>
            <person name="Martinu J."/>
            <person name="Tarabai H."/>
            <person name="Stefka J."/>
            <person name="Hypsa V."/>
        </authorList>
    </citation>
    <scope>NUCLEOTIDE SEQUENCE [LARGE SCALE GENOMIC DNA]</scope>
    <source>
        <strain evidence="33">HR10_N</strain>
    </source>
</reference>
<evidence type="ECO:0000256" key="26">
    <source>
        <dbReference type="ARBA" id="ARBA00081324"/>
    </source>
</evidence>